<dbReference type="Pfam" id="PF07969">
    <property type="entry name" value="Amidohydro_3"/>
    <property type="match status" value="1"/>
</dbReference>
<dbReference type="SUPFAM" id="SSF51338">
    <property type="entry name" value="Composite domain of metallo-dependent hydrolases"/>
    <property type="match status" value="1"/>
</dbReference>
<dbReference type="AlphaFoldDB" id="A0A1H6QMN3"/>
<dbReference type="Proteomes" id="UP000183028">
    <property type="component" value="Unassembled WGS sequence"/>
</dbReference>
<comment type="pathway">
    <text evidence="7">Pyrimidine metabolism; UMP biosynthesis via de novo pathway; (S)-dihydroorotate from bicarbonate: step 3/3.</text>
</comment>
<evidence type="ECO:0000256" key="6">
    <source>
        <dbReference type="ARBA" id="ARBA00022975"/>
    </source>
</evidence>
<evidence type="ECO:0000256" key="2">
    <source>
        <dbReference type="ARBA" id="ARBA00010286"/>
    </source>
</evidence>
<dbReference type="InterPro" id="IPR050138">
    <property type="entry name" value="DHOase/Allantoinase_Hydrolase"/>
</dbReference>
<reference evidence="11" key="1">
    <citation type="submission" date="2016-10" db="EMBL/GenBank/DDBJ databases">
        <authorList>
            <person name="Varghese N."/>
        </authorList>
    </citation>
    <scope>NUCLEOTIDE SEQUENCE [LARGE SCALE GENOMIC DNA]</scope>
    <source>
        <strain evidence="11">DSM 20406</strain>
    </source>
</reference>
<dbReference type="NCBIfam" id="NF006839">
    <property type="entry name" value="PRK09357.1-4"/>
    <property type="match status" value="1"/>
</dbReference>
<feature type="binding site" evidence="7">
    <location>
        <position position="276"/>
    </location>
    <ligand>
        <name>substrate</name>
    </ligand>
</feature>
<feature type="binding site" evidence="7">
    <location>
        <begin position="61"/>
        <end position="63"/>
    </location>
    <ligand>
        <name>substrate</name>
    </ligand>
</feature>
<dbReference type="InterPro" id="IPR024403">
    <property type="entry name" value="DHOase_cat"/>
</dbReference>
<dbReference type="GO" id="GO:0008270">
    <property type="term" value="F:zinc ion binding"/>
    <property type="evidence" value="ECO:0007669"/>
    <property type="project" value="UniProtKB-UniRule"/>
</dbReference>
<keyword evidence="4 7" id="KW-0378">Hydrolase</keyword>
<evidence type="ECO:0000313" key="10">
    <source>
        <dbReference type="EMBL" id="SEI44813.1"/>
    </source>
</evidence>
<feature type="binding site" evidence="7">
    <location>
        <position position="150"/>
    </location>
    <ligand>
        <name>Zn(2+)</name>
        <dbReference type="ChEBI" id="CHEBI:29105"/>
        <label>1</label>
    </ligand>
</feature>
<comment type="cofactor">
    <cofactor evidence="7">
        <name>Zn(2+)</name>
        <dbReference type="ChEBI" id="CHEBI:29105"/>
    </cofactor>
    <text evidence="7">Binds 2 Zn(2+) ions per subunit.</text>
</comment>
<dbReference type="PANTHER" id="PTHR43668:SF2">
    <property type="entry name" value="ALLANTOINASE"/>
    <property type="match status" value="1"/>
</dbReference>
<dbReference type="UniPathway" id="UPA00070">
    <property type="reaction ID" value="UER00117"/>
</dbReference>
<keyword evidence="5 7" id="KW-0862">Zinc</keyword>
<feature type="binding site" evidence="7">
    <location>
        <position position="150"/>
    </location>
    <ligand>
        <name>Zn(2+)</name>
        <dbReference type="ChEBI" id="CHEBI:29105"/>
        <label>2</label>
    </ligand>
</feature>
<feature type="active site" evidence="7">
    <location>
        <position position="303"/>
    </location>
</feature>
<dbReference type="InterPro" id="IPR002195">
    <property type="entry name" value="Dihydroorotase_CS"/>
</dbReference>
<feature type="binding site" evidence="7">
    <location>
        <position position="177"/>
    </location>
    <ligand>
        <name>Zn(2+)</name>
        <dbReference type="ChEBI" id="CHEBI:29105"/>
        <label>2</label>
    </ligand>
</feature>
<dbReference type="GO" id="GO:0004038">
    <property type="term" value="F:allantoinase activity"/>
    <property type="evidence" value="ECO:0007669"/>
    <property type="project" value="TreeGrafter"/>
</dbReference>
<protein>
    <recommendedName>
        <fullName evidence="7">Dihydroorotase</fullName>
        <shortName evidence="7">DHOase</shortName>
        <ecNumber evidence="7">3.5.2.3</ecNumber>
    </recommendedName>
</protein>
<dbReference type="HAMAP" id="MF_00220_B">
    <property type="entry name" value="PyrC_classI_B"/>
    <property type="match status" value="1"/>
</dbReference>
<evidence type="ECO:0000256" key="4">
    <source>
        <dbReference type="ARBA" id="ARBA00022801"/>
    </source>
</evidence>
<dbReference type="SUPFAM" id="SSF51556">
    <property type="entry name" value="Metallo-dependent hydrolases"/>
    <property type="match status" value="1"/>
</dbReference>
<evidence type="ECO:0000256" key="3">
    <source>
        <dbReference type="ARBA" id="ARBA00022723"/>
    </source>
</evidence>
<evidence type="ECO:0000256" key="5">
    <source>
        <dbReference type="ARBA" id="ARBA00022833"/>
    </source>
</evidence>
<dbReference type="GO" id="GO:0044205">
    <property type="term" value="P:'de novo' UMP biosynthetic process"/>
    <property type="evidence" value="ECO:0007669"/>
    <property type="project" value="UniProtKB-UniRule"/>
</dbReference>
<feature type="binding site" evidence="7">
    <location>
        <position position="93"/>
    </location>
    <ligand>
        <name>substrate</name>
    </ligand>
</feature>
<dbReference type="InterPro" id="IPR032466">
    <property type="entry name" value="Metal_Hydrolase"/>
</dbReference>
<dbReference type="GO" id="GO:0005737">
    <property type="term" value="C:cytoplasm"/>
    <property type="evidence" value="ECO:0007669"/>
    <property type="project" value="TreeGrafter"/>
</dbReference>
<keyword evidence="3 7" id="KW-0479">Metal-binding</keyword>
<dbReference type="InterPro" id="IPR004722">
    <property type="entry name" value="DHOase"/>
</dbReference>
<dbReference type="PROSITE" id="PS00483">
    <property type="entry name" value="DIHYDROOROTASE_2"/>
    <property type="match status" value="1"/>
</dbReference>
<dbReference type="InterPro" id="IPR013108">
    <property type="entry name" value="Amidohydro_3"/>
</dbReference>
<evidence type="ECO:0000313" key="11">
    <source>
        <dbReference type="Proteomes" id="UP000183028"/>
    </source>
</evidence>
<comment type="similarity">
    <text evidence="2 7">Belongs to the metallo-dependent hydrolases superfamily. DHOase family. Class I DHOase subfamily.</text>
</comment>
<comment type="catalytic activity">
    <reaction evidence="7">
        <text>(S)-dihydroorotate + H2O = N-carbamoyl-L-aspartate + H(+)</text>
        <dbReference type="Rhea" id="RHEA:24296"/>
        <dbReference type="ChEBI" id="CHEBI:15377"/>
        <dbReference type="ChEBI" id="CHEBI:15378"/>
        <dbReference type="ChEBI" id="CHEBI:30864"/>
        <dbReference type="ChEBI" id="CHEBI:32814"/>
        <dbReference type="EC" id="3.5.2.3"/>
    </reaction>
</comment>
<dbReference type="Pfam" id="PF12890">
    <property type="entry name" value="DHOase"/>
    <property type="match status" value="1"/>
</dbReference>
<dbReference type="GO" id="GO:0006145">
    <property type="term" value="P:purine nucleobase catabolic process"/>
    <property type="evidence" value="ECO:0007669"/>
    <property type="project" value="TreeGrafter"/>
</dbReference>
<dbReference type="Gene3D" id="3.20.20.140">
    <property type="entry name" value="Metal-dependent hydrolases"/>
    <property type="match status" value="1"/>
</dbReference>
<dbReference type="InterPro" id="IPR011059">
    <property type="entry name" value="Metal-dep_hydrolase_composite"/>
</dbReference>
<dbReference type="EC" id="3.5.2.3" evidence="7"/>
<evidence type="ECO:0000256" key="1">
    <source>
        <dbReference type="ARBA" id="ARBA00002368"/>
    </source>
</evidence>
<proteinExistence type="inferred from homology"/>
<feature type="domain" description="Dihydroorotase catalytic" evidence="9">
    <location>
        <begin position="50"/>
        <end position="233"/>
    </location>
</feature>
<dbReference type="OrthoDB" id="9765462at2"/>
<accession>A0A1H6QMN3</accession>
<feature type="binding site" evidence="7">
    <location>
        <position position="307"/>
    </location>
    <ligand>
        <name>substrate</name>
    </ligand>
</feature>
<gene>
    <name evidence="7" type="primary">pyrC</name>
    <name evidence="10" type="ORF">SAMN04487834_100452</name>
</gene>
<dbReference type="STRING" id="322505.SAMN04487836_10239"/>
<dbReference type="PANTHER" id="PTHR43668">
    <property type="entry name" value="ALLANTOINASE"/>
    <property type="match status" value="1"/>
</dbReference>
<feature type="binding site" evidence="7">
    <location>
        <position position="303"/>
    </location>
    <ligand>
        <name>Zn(2+)</name>
        <dbReference type="ChEBI" id="CHEBI:29105"/>
        <label>1</label>
    </ligand>
</feature>
<feature type="domain" description="Amidohydrolase 3" evidence="8">
    <location>
        <begin position="345"/>
        <end position="421"/>
    </location>
</feature>
<feature type="binding site" evidence="7">
    <location>
        <position position="230"/>
    </location>
    <ligand>
        <name>Zn(2+)</name>
        <dbReference type="ChEBI" id="CHEBI:29105"/>
        <label>2</label>
    </ligand>
</feature>
<evidence type="ECO:0000259" key="8">
    <source>
        <dbReference type="Pfam" id="PF07969"/>
    </source>
</evidence>
<dbReference type="eggNOG" id="COG0044">
    <property type="taxonomic scope" value="Bacteria"/>
</dbReference>
<keyword evidence="11" id="KW-1185">Reference proteome</keyword>
<comment type="function">
    <text evidence="1 7">Catalyzes the reversible cyclization of carbamoyl aspartate to dihydroorotate.</text>
</comment>
<evidence type="ECO:0000259" key="9">
    <source>
        <dbReference type="Pfam" id="PF12890"/>
    </source>
</evidence>
<dbReference type="GO" id="GO:0004151">
    <property type="term" value="F:dihydroorotase activity"/>
    <property type="evidence" value="ECO:0007669"/>
    <property type="project" value="UniProtKB-UniRule"/>
</dbReference>
<dbReference type="RefSeq" id="WP_074731231.1">
    <property type="nucleotide sequence ID" value="NZ_FNYK01000004.1"/>
</dbReference>
<feature type="binding site" evidence="7">
    <location>
        <position position="61"/>
    </location>
    <ligand>
        <name>Zn(2+)</name>
        <dbReference type="ChEBI" id="CHEBI:29105"/>
        <label>1</label>
    </ligand>
</feature>
<dbReference type="NCBIfam" id="TIGR00857">
    <property type="entry name" value="pyrC_multi"/>
    <property type="match status" value="1"/>
</dbReference>
<evidence type="ECO:0000256" key="7">
    <source>
        <dbReference type="HAMAP-Rule" id="MF_00220"/>
    </source>
</evidence>
<organism evidence="10 11">
    <name type="scientific">Sharpea azabuensis</name>
    <dbReference type="NCBI Taxonomy" id="322505"/>
    <lineage>
        <taxon>Bacteria</taxon>
        <taxon>Bacillati</taxon>
        <taxon>Bacillota</taxon>
        <taxon>Erysipelotrichia</taxon>
        <taxon>Erysipelotrichales</taxon>
        <taxon>Coprobacillaceae</taxon>
        <taxon>Sharpea</taxon>
    </lineage>
</organism>
<comment type="caution">
    <text evidence="7">Lacks conserved residue(s) required for the propagation of feature annotation.</text>
</comment>
<feature type="binding site" evidence="7">
    <location>
        <position position="59"/>
    </location>
    <ligand>
        <name>Zn(2+)</name>
        <dbReference type="ChEBI" id="CHEBI:29105"/>
        <label>1</label>
    </ligand>
</feature>
<dbReference type="EMBL" id="FNYK01000004">
    <property type="protein sequence ID" value="SEI44813.1"/>
    <property type="molecule type" value="Genomic_DNA"/>
</dbReference>
<dbReference type="CDD" id="cd01317">
    <property type="entry name" value="DHOase_IIa"/>
    <property type="match status" value="1"/>
</dbReference>
<name>A0A1H6QMN3_9FIRM</name>
<keyword evidence="6 7" id="KW-0665">Pyrimidine biosynthesis</keyword>
<sequence>MLLIKNGRVIDPKTKTNAILDILIDEDKIIKIDEHIEEENADVLDATNLIVAPGLIDNHVHFRDPGFTHKETLETGANAAKAGGFTTVVCMGNTKPCVDNVEVLQDIQKRAESLPIHVLQTANVTLGMKGKELTNMVSLKEAGTIGFTDDGVPISDPKVMLEAMRVAKSLNMPISLHEEDPALVGSAGVNAGPIADSLGIAGASHLAEETITARDCLLAKETGCRIDIQHLSSGTSVDIIRFMKNLGVDVWTEVTPQHLTLTEEDVLTQGANAKVNPPLRSETDRMKLIEGLVDGTIDMIVTDHAPHAREEKDKGIVHGAPSGMIGLETSLALSLTALVEPGFMKVEDVIEKMTLKPAEFYRMDKGTITVGKDADLCIFDENEQWIISEADFHSKSHNSPFIGRRVKGRVRYTICGGKIVYSHNQEVA</sequence>